<feature type="region of interest" description="G4" evidence="6">
    <location>
        <begin position="283"/>
        <end position="286"/>
    </location>
</feature>
<dbReference type="Proteomes" id="UP001497444">
    <property type="component" value="Chromosome 13"/>
</dbReference>
<sequence>MIDRSIIRCLFWMPLQREGMPAILRLVRRYSTRSLVVRPSLSSSPRTTCSSPILLQLQSVLGISLPQHHHLLHTISADDEGSEAKKKAASSVAESPGFVNGDDEAATIHEPEREPLWKMDKQAEAQAMALLRIALDEDGDDDGEVNRVVREEDQKSLRVGIVGAPNAGKSKLTNLLVGSKVSAVSRKTNTTHREHMGVCTKGDTQLVFFDTPGLTVDVKGHPLRVDNRSRVRSAWQTAEFCEALIVLVDAHRQTQRRDGRVCRLVEKLGNEVNVSQKKVLCLNKVDLIEPKRLLLPLAEEFGELPAFDRVFMISSLTGNGVEDLEAYLMDQAVLRPWEEEADSTPQRLAKATALEVVRQHIFDSLHKELPYRIEQQHISWKVLKDGSIRIQQLLLVEKEGHRKILIGKNGDVIRRIGTVARMELQKVLNATVHLVLDVKVMSEQSYSSPFEDDLLSHQVL</sequence>
<keyword evidence="4 6" id="KW-0342">GTP-binding</keyword>
<feature type="region of interest" description="G5" evidence="6">
    <location>
        <begin position="313"/>
        <end position="315"/>
    </location>
</feature>
<dbReference type="InterPro" id="IPR004044">
    <property type="entry name" value="KH_dom_type_2"/>
</dbReference>
<dbReference type="InterPro" id="IPR006073">
    <property type="entry name" value="GTP-bd"/>
</dbReference>
<comment type="similarity">
    <text evidence="1 6 7">Belongs to the TRAFAC class TrmE-Era-EngA-EngB-Septin-like GTPase superfamily. Era GTPase family.</text>
</comment>
<accession>A0ABP0W2U0</accession>
<evidence type="ECO:0000256" key="5">
    <source>
        <dbReference type="PROSITE-ProRule" id="PRU00118"/>
    </source>
</evidence>
<keyword evidence="11" id="KW-1185">Reference proteome</keyword>
<dbReference type="EMBL" id="OZ020108">
    <property type="protein sequence ID" value="CAK9261084.1"/>
    <property type="molecule type" value="Genomic_DNA"/>
</dbReference>
<evidence type="ECO:0000313" key="11">
    <source>
        <dbReference type="Proteomes" id="UP001497444"/>
    </source>
</evidence>
<reference evidence="10" key="1">
    <citation type="submission" date="2024-02" db="EMBL/GenBank/DDBJ databases">
        <authorList>
            <consortium name="ELIXIR-Norway"/>
            <consortium name="Elixir Norway"/>
        </authorList>
    </citation>
    <scope>NUCLEOTIDE SEQUENCE</scope>
</reference>
<dbReference type="PANTHER" id="PTHR42698">
    <property type="entry name" value="GTPASE ERA"/>
    <property type="match status" value="1"/>
</dbReference>
<dbReference type="HAMAP" id="MF_00367">
    <property type="entry name" value="GTPase_Era"/>
    <property type="match status" value="1"/>
</dbReference>
<dbReference type="CDD" id="cd04163">
    <property type="entry name" value="Era"/>
    <property type="match status" value="1"/>
</dbReference>
<evidence type="ECO:0000256" key="6">
    <source>
        <dbReference type="PROSITE-ProRule" id="PRU01050"/>
    </source>
</evidence>
<evidence type="ECO:0000256" key="7">
    <source>
        <dbReference type="RuleBase" id="RU003761"/>
    </source>
</evidence>
<dbReference type="PROSITE" id="PS50823">
    <property type="entry name" value="KH_TYPE_2"/>
    <property type="match status" value="1"/>
</dbReference>
<evidence type="ECO:0000256" key="4">
    <source>
        <dbReference type="ARBA" id="ARBA00023134"/>
    </source>
</evidence>
<dbReference type="Pfam" id="PF07650">
    <property type="entry name" value="KH_2"/>
    <property type="match status" value="1"/>
</dbReference>
<evidence type="ECO:0000313" key="10">
    <source>
        <dbReference type="EMBL" id="CAK9261084.1"/>
    </source>
</evidence>
<dbReference type="PANTHER" id="PTHR42698:SF1">
    <property type="entry name" value="GTPASE ERA, MITOCHONDRIAL"/>
    <property type="match status" value="1"/>
</dbReference>
<evidence type="ECO:0000256" key="2">
    <source>
        <dbReference type="ARBA" id="ARBA00022741"/>
    </source>
</evidence>
<dbReference type="Gene3D" id="3.40.50.300">
    <property type="entry name" value="P-loop containing nucleotide triphosphate hydrolases"/>
    <property type="match status" value="1"/>
</dbReference>
<evidence type="ECO:0000256" key="3">
    <source>
        <dbReference type="ARBA" id="ARBA00022884"/>
    </source>
</evidence>
<dbReference type="InterPro" id="IPR005225">
    <property type="entry name" value="Small_GTP-bd"/>
</dbReference>
<feature type="domain" description="Era-type G" evidence="9">
    <location>
        <begin position="155"/>
        <end position="337"/>
    </location>
</feature>
<dbReference type="InterPro" id="IPR009019">
    <property type="entry name" value="KH_sf_prok-type"/>
</dbReference>
<keyword evidence="3 5" id="KW-0694">RNA-binding</keyword>
<feature type="domain" description="KH type-2" evidence="8">
    <location>
        <begin position="365"/>
        <end position="442"/>
    </location>
</feature>
<dbReference type="NCBIfam" id="TIGR00436">
    <property type="entry name" value="era"/>
    <property type="match status" value="1"/>
</dbReference>
<dbReference type="PROSITE" id="PS51713">
    <property type="entry name" value="G_ERA"/>
    <property type="match status" value="1"/>
</dbReference>
<organism evidence="10 11">
    <name type="scientific">Sphagnum jensenii</name>
    <dbReference type="NCBI Taxonomy" id="128206"/>
    <lineage>
        <taxon>Eukaryota</taxon>
        <taxon>Viridiplantae</taxon>
        <taxon>Streptophyta</taxon>
        <taxon>Embryophyta</taxon>
        <taxon>Bryophyta</taxon>
        <taxon>Sphagnophytina</taxon>
        <taxon>Sphagnopsida</taxon>
        <taxon>Sphagnales</taxon>
        <taxon>Sphagnaceae</taxon>
        <taxon>Sphagnum</taxon>
    </lineage>
</organism>
<feature type="region of interest" description="G2" evidence="6">
    <location>
        <begin position="189"/>
        <end position="193"/>
    </location>
</feature>
<dbReference type="NCBIfam" id="TIGR00231">
    <property type="entry name" value="small_GTP"/>
    <property type="match status" value="1"/>
</dbReference>
<evidence type="ECO:0000259" key="9">
    <source>
        <dbReference type="PROSITE" id="PS51713"/>
    </source>
</evidence>
<name>A0ABP0W2U0_9BRYO</name>
<dbReference type="SUPFAM" id="SSF52540">
    <property type="entry name" value="P-loop containing nucleoside triphosphate hydrolases"/>
    <property type="match status" value="1"/>
</dbReference>
<feature type="region of interest" description="G3" evidence="6">
    <location>
        <begin position="210"/>
        <end position="213"/>
    </location>
</feature>
<evidence type="ECO:0008006" key="12">
    <source>
        <dbReference type="Google" id="ProtNLM"/>
    </source>
</evidence>
<proteinExistence type="inferred from homology"/>
<dbReference type="SUPFAM" id="SSF54814">
    <property type="entry name" value="Prokaryotic type KH domain (KH-domain type II)"/>
    <property type="match status" value="1"/>
</dbReference>
<evidence type="ECO:0000256" key="1">
    <source>
        <dbReference type="ARBA" id="ARBA00007921"/>
    </source>
</evidence>
<feature type="region of interest" description="G1" evidence="6">
    <location>
        <begin position="163"/>
        <end position="170"/>
    </location>
</feature>
<keyword evidence="2 6" id="KW-0547">Nucleotide-binding</keyword>
<gene>
    <name evidence="10" type="ORF">CSSPJE1EN1_LOCUS6562</name>
</gene>
<dbReference type="Pfam" id="PF01926">
    <property type="entry name" value="MMR_HSR1"/>
    <property type="match status" value="1"/>
</dbReference>
<dbReference type="InterPro" id="IPR005662">
    <property type="entry name" value="GTPase_Era-like"/>
</dbReference>
<dbReference type="InterPro" id="IPR027417">
    <property type="entry name" value="P-loop_NTPase"/>
</dbReference>
<dbReference type="InterPro" id="IPR030388">
    <property type="entry name" value="G_ERA_dom"/>
</dbReference>
<protein>
    <recommendedName>
        <fullName evidence="12">GTP-binding protein Era</fullName>
    </recommendedName>
</protein>
<dbReference type="InterPro" id="IPR015946">
    <property type="entry name" value="KH_dom-like_a/b"/>
</dbReference>
<dbReference type="CDD" id="cd22534">
    <property type="entry name" value="KH-II_Era"/>
    <property type="match status" value="1"/>
</dbReference>
<evidence type="ECO:0000259" key="8">
    <source>
        <dbReference type="PROSITE" id="PS50823"/>
    </source>
</evidence>
<dbReference type="Gene3D" id="3.30.300.20">
    <property type="match status" value="1"/>
</dbReference>